<sequence>MDVLTRARHPMVFFEIVNATQFVKCSCHRILAVLQNEELVEYDKESRTYKTGQRLHRWARAAWNRSDLQQVAAVPITALSEETNMNTALIVLDHHEILYLRTSNFDAVRYAPHAGDRAPLHCTAAGKVLLAHMSEAQWQAYIQSASLEKYTEYTHTSTEALAAELPKVREAGYATAIREEFLQVMGMSIPIWNDQNKVAACLSLWTLTASFDPDSFVAHAPRLQEVARGVSNRIGGAVPT</sequence>
<name>A0ABT0Q4R1_9RHOB</name>
<dbReference type="SUPFAM" id="SSF46785">
    <property type="entry name" value="Winged helix' DNA-binding domain"/>
    <property type="match status" value="1"/>
</dbReference>
<keyword evidence="1" id="KW-0805">Transcription regulation</keyword>
<dbReference type="Pfam" id="PF01614">
    <property type="entry name" value="IclR_C"/>
    <property type="match status" value="1"/>
</dbReference>
<dbReference type="PANTHER" id="PTHR30136:SF24">
    <property type="entry name" value="HTH-TYPE TRANSCRIPTIONAL REPRESSOR ALLR"/>
    <property type="match status" value="1"/>
</dbReference>
<evidence type="ECO:0000256" key="2">
    <source>
        <dbReference type="ARBA" id="ARBA00023163"/>
    </source>
</evidence>
<evidence type="ECO:0000313" key="5">
    <source>
        <dbReference type="Proteomes" id="UP001203880"/>
    </source>
</evidence>
<accession>A0ABT0Q4R1</accession>
<keyword evidence="5" id="KW-1185">Reference proteome</keyword>
<dbReference type="Gene3D" id="3.30.450.40">
    <property type="match status" value="1"/>
</dbReference>
<reference evidence="4" key="1">
    <citation type="submission" date="2022-05" db="EMBL/GenBank/DDBJ databases">
        <authorList>
            <person name="Park J.-S."/>
        </authorList>
    </citation>
    <scope>NUCLEOTIDE SEQUENCE</scope>
    <source>
        <strain evidence="4">2012CJ41-6</strain>
    </source>
</reference>
<evidence type="ECO:0000259" key="3">
    <source>
        <dbReference type="PROSITE" id="PS51078"/>
    </source>
</evidence>
<dbReference type="InterPro" id="IPR036388">
    <property type="entry name" value="WH-like_DNA-bd_sf"/>
</dbReference>
<protein>
    <submittedName>
        <fullName evidence="4">IclR family transcriptional regulator</fullName>
    </submittedName>
</protein>
<proteinExistence type="predicted"/>
<keyword evidence="2" id="KW-0804">Transcription</keyword>
<dbReference type="InterPro" id="IPR014757">
    <property type="entry name" value="Tscrpt_reg_IclR_C"/>
</dbReference>
<dbReference type="PANTHER" id="PTHR30136">
    <property type="entry name" value="HELIX-TURN-HELIX TRANSCRIPTIONAL REGULATOR, ICLR FAMILY"/>
    <property type="match status" value="1"/>
</dbReference>
<dbReference type="InterPro" id="IPR036390">
    <property type="entry name" value="WH_DNA-bd_sf"/>
</dbReference>
<dbReference type="PROSITE" id="PS51078">
    <property type="entry name" value="ICLR_ED"/>
    <property type="match status" value="1"/>
</dbReference>
<feature type="domain" description="IclR-ED" evidence="3">
    <location>
        <begin position="54"/>
        <end position="236"/>
    </location>
</feature>
<dbReference type="Gene3D" id="1.10.10.10">
    <property type="entry name" value="Winged helix-like DNA-binding domain superfamily/Winged helix DNA-binding domain"/>
    <property type="match status" value="1"/>
</dbReference>
<gene>
    <name evidence="4" type="ORF">M3P21_15020</name>
</gene>
<evidence type="ECO:0000256" key="1">
    <source>
        <dbReference type="ARBA" id="ARBA00023015"/>
    </source>
</evidence>
<dbReference type="InterPro" id="IPR029016">
    <property type="entry name" value="GAF-like_dom_sf"/>
</dbReference>
<dbReference type="EMBL" id="JAMFMB010000019">
    <property type="protein sequence ID" value="MCL6284843.1"/>
    <property type="molecule type" value="Genomic_DNA"/>
</dbReference>
<dbReference type="SUPFAM" id="SSF55781">
    <property type="entry name" value="GAF domain-like"/>
    <property type="match status" value="1"/>
</dbReference>
<dbReference type="RefSeq" id="WP_249711092.1">
    <property type="nucleotide sequence ID" value="NZ_JAMFMB010000019.1"/>
</dbReference>
<dbReference type="Proteomes" id="UP001203880">
    <property type="component" value="Unassembled WGS sequence"/>
</dbReference>
<evidence type="ECO:0000313" key="4">
    <source>
        <dbReference type="EMBL" id="MCL6284843.1"/>
    </source>
</evidence>
<dbReference type="InterPro" id="IPR050707">
    <property type="entry name" value="HTH_MetabolicPath_Reg"/>
</dbReference>
<organism evidence="4 5">
    <name type="scientific">Ruegeria spongiae</name>
    <dbReference type="NCBI Taxonomy" id="2942209"/>
    <lineage>
        <taxon>Bacteria</taxon>
        <taxon>Pseudomonadati</taxon>
        <taxon>Pseudomonadota</taxon>
        <taxon>Alphaproteobacteria</taxon>
        <taxon>Rhodobacterales</taxon>
        <taxon>Roseobacteraceae</taxon>
        <taxon>Ruegeria</taxon>
    </lineage>
</organism>
<comment type="caution">
    <text evidence="4">The sequence shown here is derived from an EMBL/GenBank/DDBJ whole genome shotgun (WGS) entry which is preliminary data.</text>
</comment>